<evidence type="ECO:0000256" key="1">
    <source>
        <dbReference type="ARBA" id="ARBA00004917"/>
    </source>
</evidence>
<evidence type="ECO:0000256" key="4">
    <source>
        <dbReference type="ARBA" id="ARBA00022619"/>
    </source>
</evidence>
<comment type="pathway">
    <text evidence="1 7">Cofactor biosynthesis; riboflavin biosynthesis; riboflavin from 2-hydroxy-3-oxobutyl phosphate and 5-amino-6-(D-ribitylamino)uracil: step 1/2.</text>
</comment>
<feature type="binding site" evidence="7">
    <location>
        <begin position="48"/>
        <end position="50"/>
    </location>
    <ligand>
        <name>5-amino-6-(D-ribitylamino)uracil</name>
        <dbReference type="ChEBI" id="CHEBI:15934"/>
    </ligand>
</feature>
<proteinExistence type="inferred from homology"/>
<dbReference type="Pfam" id="PF00885">
    <property type="entry name" value="DMRL_synthase"/>
    <property type="match status" value="1"/>
</dbReference>
<evidence type="ECO:0000313" key="10">
    <source>
        <dbReference type="Proteomes" id="UP000063965"/>
    </source>
</evidence>
<dbReference type="EMBL" id="CP011126">
    <property type="protein sequence ID" value="AKQ33391.1"/>
    <property type="molecule type" value="Genomic_DNA"/>
</dbReference>
<evidence type="ECO:0000256" key="7">
    <source>
        <dbReference type="HAMAP-Rule" id="MF_00178"/>
    </source>
</evidence>
<feature type="binding site" evidence="7">
    <location>
        <position position="105"/>
    </location>
    <ligand>
        <name>5-amino-6-(D-ribitylamino)uracil</name>
        <dbReference type="ChEBI" id="CHEBI:15934"/>
    </ligand>
</feature>
<comment type="function">
    <text evidence="7">Catalyzes the formation of 6,7-dimethyl-8-ribityllumazine by condensation of 5-amino-6-(D-ribitylamino)uracil with 3,4-dihydroxy-2-butanone 4-phosphate. This is the penultimate step in the biosynthesis of riboflavin.</text>
</comment>
<dbReference type="CDD" id="cd09209">
    <property type="entry name" value="Lumazine_synthase-I"/>
    <property type="match status" value="1"/>
</dbReference>
<evidence type="ECO:0000256" key="5">
    <source>
        <dbReference type="ARBA" id="ARBA00022679"/>
    </source>
</evidence>
<dbReference type="SUPFAM" id="SSF52121">
    <property type="entry name" value="Lumazine synthase"/>
    <property type="match status" value="1"/>
</dbReference>
<dbReference type="PANTHER" id="PTHR21058">
    <property type="entry name" value="6,7-DIMETHYL-8-RIBITYLLUMAZINE SYNTHASE DMRL SYNTHASE LUMAZINE SYNTHASE"/>
    <property type="match status" value="1"/>
</dbReference>
<evidence type="ECO:0000256" key="2">
    <source>
        <dbReference type="ARBA" id="ARBA00007424"/>
    </source>
</evidence>
<dbReference type="Proteomes" id="UP000063965">
    <property type="component" value="Chromosome"/>
</dbReference>
<comment type="catalytic activity">
    <reaction evidence="6 7">
        <text>(2S)-2-hydroxy-3-oxobutyl phosphate + 5-amino-6-(D-ribitylamino)uracil = 6,7-dimethyl-8-(1-D-ribityl)lumazine + phosphate + 2 H2O + H(+)</text>
        <dbReference type="Rhea" id="RHEA:26152"/>
        <dbReference type="ChEBI" id="CHEBI:15377"/>
        <dbReference type="ChEBI" id="CHEBI:15378"/>
        <dbReference type="ChEBI" id="CHEBI:15934"/>
        <dbReference type="ChEBI" id="CHEBI:43474"/>
        <dbReference type="ChEBI" id="CHEBI:58201"/>
        <dbReference type="ChEBI" id="CHEBI:58830"/>
        <dbReference type="EC" id="2.5.1.78"/>
    </reaction>
</comment>
<dbReference type="RefSeq" id="WP_048875047.1">
    <property type="nucleotide sequence ID" value="NZ_CP011126.1"/>
</dbReference>
<evidence type="ECO:0000313" key="8">
    <source>
        <dbReference type="EMBL" id="AKQ33391.1"/>
    </source>
</evidence>
<feature type="binding site" evidence="7">
    <location>
        <begin position="77"/>
        <end position="78"/>
    </location>
    <ligand>
        <name>(2S)-2-hydroxy-3-oxobutyl phosphate</name>
        <dbReference type="ChEBI" id="CHEBI:58830"/>
    </ligand>
</feature>
<comment type="similarity">
    <text evidence="2 7">Belongs to the DMRL synthase family.</text>
</comment>
<accession>A0ABN4HT69</accession>
<dbReference type="InterPro" id="IPR002180">
    <property type="entry name" value="LS/RS"/>
</dbReference>
<reference evidence="9 10" key="1">
    <citation type="journal article" date="2015" name="Genome Biol. Evol.">
        <title>Distinctive Genome Reduction Rates Revealed by Genomic Analyses of Two Coxiella-Like Endosymbionts in Ticks.</title>
        <authorList>
            <person name="Gottlieb Y."/>
            <person name="Lalzar I."/>
            <person name="Klasson L."/>
        </authorList>
    </citation>
    <scope>NUCLEOTIDE SEQUENCE [LARGE SCALE GENOMIC DNA]</scope>
    <source>
        <strain evidence="9 10">CRt</strain>
    </source>
</reference>
<dbReference type="InterPro" id="IPR034964">
    <property type="entry name" value="LS"/>
</dbReference>
<keyword evidence="4 7" id="KW-0686">Riboflavin biosynthesis</keyword>
<dbReference type="Gene3D" id="3.40.50.960">
    <property type="entry name" value="Lumazine/riboflavin synthase"/>
    <property type="match status" value="1"/>
</dbReference>
<name>A0ABN4HT69_9COXI</name>
<dbReference type="HAMAP" id="MF_00178">
    <property type="entry name" value="Lumazine_synth"/>
    <property type="match status" value="1"/>
</dbReference>
<evidence type="ECO:0000256" key="3">
    <source>
        <dbReference type="ARBA" id="ARBA00012664"/>
    </source>
</evidence>
<sequence length="149" mass="16472">MTRQLKFAIVVSQFNQPVMEKLLTGALARLAELDVKENQIKTVWVPGAVEIPLMAKRVAKTKRYDAIVCLGAVIRGETNHYDYVCQQVSLGCQQVALEYEIPVIFGVLTTQNKEQAFARAGGERGNKGTEAVNAAMMMIESIRDIEVDA</sequence>
<feature type="binding site" evidence="7">
    <location>
        <position position="14"/>
    </location>
    <ligand>
        <name>5-amino-6-(D-ribitylamino)uracil</name>
        <dbReference type="ChEBI" id="CHEBI:15934"/>
    </ligand>
</feature>
<evidence type="ECO:0000313" key="9">
    <source>
        <dbReference type="EMBL" id="AKQ33478.1"/>
    </source>
</evidence>
<feature type="binding site" evidence="7">
    <location>
        <position position="119"/>
    </location>
    <ligand>
        <name>(2S)-2-hydroxy-3-oxobutyl phosphate</name>
        <dbReference type="ChEBI" id="CHEBI:58830"/>
    </ligand>
</feature>
<dbReference type="EC" id="2.5.1.78" evidence="3 7"/>
<feature type="active site" description="Proton donor" evidence="7">
    <location>
        <position position="80"/>
    </location>
</feature>
<protein>
    <recommendedName>
        <fullName evidence="3 7">6,7-dimethyl-8-ribityllumazine synthase</fullName>
        <shortName evidence="7">DMRL synthase</shortName>
        <shortName evidence="7">LS</shortName>
        <shortName evidence="7">Lumazine synthase</shortName>
        <ecNumber evidence="3 7">2.5.1.78</ecNumber>
    </recommendedName>
</protein>
<keyword evidence="5 7" id="KW-0808">Transferase</keyword>
<dbReference type="InterPro" id="IPR036467">
    <property type="entry name" value="LS/RS_sf"/>
</dbReference>
<feature type="binding site" evidence="7">
    <location>
        <begin position="72"/>
        <end position="74"/>
    </location>
    <ligand>
        <name>5-amino-6-(D-ribitylamino)uracil</name>
        <dbReference type="ChEBI" id="CHEBI:15934"/>
    </ligand>
</feature>
<gene>
    <name evidence="7 9" type="primary">ribH</name>
    <name evidence="8" type="ORF">CleRT_04490</name>
    <name evidence="9" type="ORF">CleRT_05930</name>
</gene>
<evidence type="ECO:0000256" key="6">
    <source>
        <dbReference type="ARBA" id="ARBA00048785"/>
    </source>
</evidence>
<comment type="subunit">
    <text evidence="7">Forms an icosahedral capsid composed of 60 subunits, arranged as a dodecamer of pentamers.</text>
</comment>
<dbReference type="NCBIfam" id="TIGR00114">
    <property type="entry name" value="lumazine-synth"/>
    <property type="match status" value="1"/>
</dbReference>
<organism evidence="9 10">
    <name type="scientific">Candidatus Coxiella mudrowiae</name>
    <dbReference type="NCBI Taxonomy" id="2054173"/>
    <lineage>
        <taxon>Bacteria</taxon>
        <taxon>Pseudomonadati</taxon>
        <taxon>Pseudomonadota</taxon>
        <taxon>Gammaproteobacteria</taxon>
        <taxon>Legionellales</taxon>
        <taxon>Coxiellaceae</taxon>
        <taxon>Coxiella</taxon>
    </lineage>
</organism>
<keyword evidence="10" id="KW-1185">Reference proteome</keyword>
<dbReference type="EMBL" id="CP011126">
    <property type="protein sequence ID" value="AKQ33478.1"/>
    <property type="molecule type" value="Genomic_DNA"/>
</dbReference>
<dbReference type="PANTHER" id="PTHR21058:SF0">
    <property type="entry name" value="6,7-DIMETHYL-8-RIBITYLLUMAZINE SYNTHASE"/>
    <property type="match status" value="1"/>
</dbReference>